<evidence type="ECO:0000313" key="2">
    <source>
        <dbReference type="Proteomes" id="UP001596310"/>
    </source>
</evidence>
<comment type="caution">
    <text evidence="1">The sequence shown here is derived from an EMBL/GenBank/DDBJ whole genome shotgun (WGS) entry which is preliminary data.</text>
</comment>
<protein>
    <submittedName>
        <fullName evidence="1">Uncharacterized protein</fullName>
    </submittedName>
</protein>
<accession>A0ABW1UKB0</accession>
<dbReference type="EMBL" id="JBHSSM010000007">
    <property type="protein sequence ID" value="MFC6314372.1"/>
    <property type="molecule type" value="Genomic_DNA"/>
</dbReference>
<dbReference type="RefSeq" id="WP_125599676.1">
    <property type="nucleotide sequence ID" value="NZ_JBHSSM010000007.1"/>
</dbReference>
<proteinExistence type="predicted"/>
<name>A0ABW1UKB0_9LACO</name>
<reference evidence="2" key="1">
    <citation type="journal article" date="2019" name="Int. J. Syst. Evol. Microbiol.">
        <title>The Global Catalogue of Microorganisms (GCM) 10K type strain sequencing project: providing services to taxonomists for standard genome sequencing and annotation.</title>
        <authorList>
            <consortium name="The Broad Institute Genomics Platform"/>
            <consortium name="The Broad Institute Genome Sequencing Center for Infectious Disease"/>
            <person name="Wu L."/>
            <person name="Ma J."/>
        </authorList>
    </citation>
    <scope>NUCLEOTIDE SEQUENCE [LARGE SCALE GENOMIC DNA]</scope>
    <source>
        <strain evidence="2">CCM 8897</strain>
    </source>
</reference>
<keyword evidence="2" id="KW-1185">Reference proteome</keyword>
<gene>
    <name evidence="1" type="ORF">ACFQHW_02180</name>
</gene>
<evidence type="ECO:0000313" key="1">
    <source>
        <dbReference type="EMBL" id="MFC6314372.1"/>
    </source>
</evidence>
<sequence>MLGSIELICNRSEGFDEVVLRARGQTIALFGVVRRCQRIRICWLGQSALVEHLYLFPKQSMGGNRLIQLIHQYHVQVHQTDCSGVANLKLVPTNHGRQLRGSPSIDHSLPVGVSAQTAAITLSSWSGAWRWWAVCSSGGRSGWG</sequence>
<organism evidence="1 2">
    <name type="scientific">Lapidilactobacillus achengensis</name>
    <dbReference type="NCBI Taxonomy" id="2486000"/>
    <lineage>
        <taxon>Bacteria</taxon>
        <taxon>Bacillati</taxon>
        <taxon>Bacillota</taxon>
        <taxon>Bacilli</taxon>
        <taxon>Lactobacillales</taxon>
        <taxon>Lactobacillaceae</taxon>
        <taxon>Lapidilactobacillus</taxon>
    </lineage>
</organism>
<dbReference type="Proteomes" id="UP001596310">
    <property type="component" value="Unassembled WGS sequence"/>
</dbReference>